<dbReference type="EMBL" id="CAJNOG010005560">
    <property type="protein sequence ID" value="CAF1552203.1"/>
    <property type="molecule type" value="Genomic_DNA"/>
</dbReference>
<evidence type="ECO:0000313" key="1">
    <source>
        <dbReference type="EMBL" id="CAF1552203.1"/>
    </source>
</evidence>
<reference evidence="1" key="1">
    <citation type="submission" date="2021-02" db="EMBL/GenBank/DDBJ databases">
        <authorList>
            <person name="Nowell W R."/>
        </authorList>
    </citation>
    <scope>NUCLEOTIDE SEQUENCE</scope>
</reference>
<gene>
    <name evidence="1" type="ORF">JYZ213_LOCUS46376</name>
</gene>
<accession>A0A815WZZ7</accession>
<proteinExistence type="predicted"/>
<feature type="non-terminal residue" evidence="1">
    <location>
        <position position="42"/>
    </location>
</feature>
<dbReference type="AlphaFoldDB" id="A0A815WZZ7"/>
<name>A0A815WZZ7_9BILA</name>
<dbReference type="Proteomes" id="UP000663845">
    <property type="component" value="Unassembled WGS sequence"/>
</dbReference>
<comment type="caution">
    <text evidence="1">The sequence shown here is derived from an EMBL/GenBank/DDBJ whole genome shotgun (WGS) entry which is preliminary data.</text>
</comment>
<protein>
    <submittedName>
        <fullName evidence="1">Uncharacterized protein</fullName>
    </submittedName>
</protein>
<evidence type="ECO:0000313" key="2">
    <source>
        <dbReference type="Proteomes" id="UP000663845"/>
    </source>
</evidence>
<sequence length="42" mass="4500">MFSRRHDTSNVSSSTTSVQIAFETDPTPHSCGYCNTDGSCTA</sequence>
<organism evidence="1 2">
    <name type="scientific">Adineta steineri</name>
    <dbReference type="NCBI Taxonomy" id="433720"/>
    <lineage>
        <taxon>Eukaryota</taxon>
        <taxon>Metazoa</taxon>
        <taxon>Spiralia</taxon>
        <taxon>Gnathifera</taxon>
        <taxon>Rotifera</taxon>
        <taxon>Eurotatoria</taxon>
        <taxon>Bdelloidea</taxon>
        <taxon>Adinetida</taxon>
        <taxon>Adinetidae</taxon>
        <taxon>Adineta</taxon>
    </lineage>
</organism>